<keyword evidence="2" id="KW-1185">Reference proteome</keyword>
<evidence type="ECO:0000313" key="2">
    <source>
        <dbReference type="Proteomes" id="UP001648503"/>
    </source>
</evidence>
<accession>A0ABQ8F287</accession>
<protein>
    <submittedName>
        <fullName evidence="1">Uncharacterized protein</fullName>
    </submittedName>
</protein>
<reference evidence="1 2" key="1">
    <citation type="submission" date="2021-02" db="EMBL/GenBank/DDBJ databases">
        <title>Variation within the Batrachochytrium salamandrivorans European outbreak.</title>
        <authorList>
            <person name="Kelly M."/>
            <person name="Pasmans F."/>
            <person name="Shea T.P."/>
            <person name="Munoz J.F."/>
            <person name="Carranza S."/>
            <person name="Cuomo C.A."/>
            <person name="Martel A."/>
        </authorList>
    </citation>
    <scope>NUCLEOTIDE SEQUENCE [LARGE SCALE GENOMIC DNA]</scope>
    <source>
        <strain evidence="1 2">AMFP18/2</strain>
    </source>
</reference>
<gene>
    <name evidence="1" type="ORF">BASA50_008874</name>
</gene>
<evidence type="ECO:0000313" key="1">
    <source>
        <dbReference type="EMBL" id="KAH6590872.1"/>
    </source>
</evidence>
<dbReference type="Proteomes" id="UP001648503">
    <property type="component" value="Unassembled WGS sequence"/>
</dbReference>
<proteinExistence type="predicted"/>
<sequence>MFSRIKAWGKYVLKVFKPCGISSLSEAPIPADSATPATEAEHLSTTTVATMDSMMTPIVAESQTIQSLQPSADGLSFIIGED</sequence>
<dbReference type="EMBL" id="JAFCIX010000418">
    <property type="protein sequence ID" value="KAH6590872.1"/>
    <property type="molecule type" value="Genomic_DNA"/>
</dbReference>
<organism evidence="1 2">
    <name type="scientific">Batrachochytrium salamandrivorans</name>
    <dbReference type="NCBI Taxonomy" id="1357716"/>
    <lineage>
        <taxon>Eukaryota</taxon>
        <taxon>Fungi</taxon>
        <taxon>Fungi incertae sedis</taxon>
        <taxon>Chytridiomycota</taxon>
        <taxon>Chytridiomycota incertae sedis</taxon>
        <taxon>Chytridiomycetes</taxon>
        <taxon>Rhizophydiales</taxon>
        <taxon>Rhizophydiales incertae sedis</taxon>
        <taxon>Batrachochytrium</taxon>
    </lineage>
</organism>
<name>A0ABQ8F287_9FUNG</name>
<comment type="caution">
    <text evidence="1">The sequence shown here is derived from an EMBL/GenBank/DDBJ whole genome shotgun (WGS) entry which is preliminary data.</text>
</comment>